<gene>
    <name evidence="2" type="ORF">STRNI_000963</name>
</gene>
<dbReference type="InterPro" id="IPR013216">
    <property type="entry name" value="Methyltransf_11"/>
</dbReference>
<dbReference type="PANTHER" id="PTHR43861:SF1">
    <property type="entry name" value="TRANS-ACONITATE 2-METHYLTRANSFERASE"/>
    <property type="match status" value="1"/>
</dbReference>
<dbReference type="GO" id="GO:0032259">
    <property type="term" value="P:methylation"/>
    <property type="evidence" value="ECO:0007669"/>
    <property type="project" value="UniProtKB-KW"/>
</dbReference>
<dbReference type="Gene3D" id="3.40.50.150">
    <property type="entry name" value="Vaccinia Virus protein VP39"/>
    <property type="match status" value="1"/>
</dbReference>
<evidence type="ECO:0000313" key="2">
    <source>
        <dbReference type="EMBL" id="WAU02886.1"/>
    </source>
</evidence>
<sequence length="224" mass="25357">MSQQLWEREYINKAISSSTNTKPSHGTQFFRQCLPRIAEVEGPPRLLDLGCGGGRNATVLKETGLDYYGMDFAHRPLAKAAAREDGPSLRLVQGSMAEKLPYKTNTFSIVSAFTSVENVVENAQLRFLSQEIRRVLCPQGLLYVYFMTPDDGYYQPLVNQSADARSLTYDPVTELRQRVYQLHELCDLFSPSFTLQASDDFVFEDTRSHNTYLRHLAAGLWQAS</sequence>
<evidence type="ECO:0000313" key="3">
    <source>
        <dbReference type="Proteomes" id="UP001210169"/>
    </source>
</evidence>
<dbReference type="CDD" id="cd02440">
    <property type="entry name" value="AdoMet_MTases"/>
    <property type="match status" value="1"/>
</dbReference>
<dbReference type="InterPro" id="IPR029063">
    <property type="entry name" value="SAM-dependent_MTases_sf"/>
</dbReference>
<keyword evidence="2" id="KW-0808">Transferase</keyword>
<dbReference type="RefSeq" id="WP_277410614.1">
    <property type="nucleotide sequence ID" value="NZ_CP114203.1"/>
</dbReference>
<dbReference type="EMBL" id="CP114203">
    <property type="protein sequence ID" value="WAU02886.1"/>
    <property type="molecule type" value="Genomic_DNA"/>
</dbReference>
<keyword evidence="3" id="KW-1185">Reference proteome</keyword>
<protein>
    <submittedName>
        <fullName evidence="2">Class I SAM-dependent methyltransferase</fullName>
    </submittedName>
</protein>
<dbReference type="Pfam" id="PF08241">
    <property type="entry name" value="Methyltransf_11"/>
    <property type="match status" value="1"/>
</dbReference>
<keyword evidence="2" id="KW-0489">Methyltransferase</keyword>
<evidence type="ECO:0000259" key="1">
    <source>
        <dbReference type="Pfam" id="PF08241"/>
    </source>
</evidence>
<dbReference type="Proteomes" id="UP001210169">
    <property type="component" value="Chromosome"/>
</dbReference>
<dbReference type="GeneID" id="301330163"/>
<dbReference type="GO" id="GO:0008168">
    <property type="term" value="F:methyltransferase activity"/>
    <property type="evidence" value="ECO:0007669"/>
    <property type="project" value="UniProtKB-KW"/>
</dbReference>
<accession>A0ABY7IZF4</accession>
<organism evidence="2 3">
    <name type="scientific">Streptomyces nigrescens</name>
    <dbReference type="NCBI Taxonomy" id="1920"/>
    <lineage>
        <taxon>Bacteria</taxon>
        <taxon>Bacillati</taxon>
        <taxon>Actinomycetota</taxon>
        <taxon>Actinomycetes</taxon>
        <taxon>Kitasatosporales</taxon>
        <taxon>Streptomycetaceae</taxon>
        <taxon>Streptomyces</taxon>
    </lineage>
</organism>
<reference evidence="2 3" key="1">
    <citation type="submission" date="2022-12" db="EMBL/GenBank/DDBJ databases">
        <authorList>
            <person name="Ruckert C."/>
            <person name="Busche T."/>
            <person name="Kalinowski J."/>
            <person name="Wittmann C."/>
        </authorList>
    </citation>
    <scope>NUCLEOTIDE SEQUENCE [LARGE SCALE GENOMIC DNA]</scope>
    <source>
        <strain evidence="2 3">DSM 40276</strain>
    </source>
</reference>
<dbReference type="PANTHER" id="PTHR43861">
    <property type="entry name" value="TRANS-ACONITATE 2-METHYLTRANSFERASE-RELATED"/>
    <property type="match status" value="1"/>
</dbReference>
<name>A0ABY7IZF4_STRNI</name>
<feature type="domain" description="Methyltransferase type 11" evidence="1">
    <location>
        <begin position="47"/>
        <end position="144"/>
    </location>
</feature>
<proteinExistence type="predicted"/>
<dbReference type="SUPFAM" id="SSF53335">
    <property type="entry name" value="S-adenosyl-L-methionine-dependent methyltransferases"/>
    <property type="match status" value="1"/>
</dbReference>